<dbReference type="Proteomes" id="UP000245206">
    <property type="component" value="Unassembled WGS sequence"/>
</dbReference>
<reference evidence="2" key="1">
    <citation type="journal article" date="2019" name="Microbiol. Immunol.">
        <title>Molecular and phenotypic characterization of Leptospira johnsonii sp. nov., Leptospira ellinghausenii sp. nov. and Leptospira ryugenii sp. nov. isolated from soil and water in Japan.</title>
        <authorList>
            <person name="Masuzawa T."/>
            <person name="Saito M."/>
            <person name="Nakao R."/>
            <person name="Nikaido Y."/>
            <person name="Matsumoto M."/>
            <person name="Ogawa M."/>
            <person name="Yokoyama M."/>
            <person name="Hidaka Y."/>
            <person name="Tomita J."/>
            <person name="Sakakibara K."/>
            <person name="Suzuki K."/>
            <person name="Yasuda S."/>
            <person name="Sato H."/>
            <person name="Yamaguchi M."/>
            <person name="Yoshida S.I."/>
            <person name="Koizumi N."/>
            <person name="Kawamura Y."/>
        </authorList>
    </citation>
    <scope>NUCLEOTIDE SEQUENCE [LARGE SCALE GENOMIC DNA]</scope>
    <source>
        <strain evidence="2">E18</strain>
    </source>
</reference>
<accession>A0A2P2D988</accession>
<gene>
    <name evidence="1" type="ORF">LPTSP2_04660</name>
</gene>
<proteinExistence type="predicted"/>
<dbReference type="AlphaFoldDB" id="A0A2P2D988"/>
<organism evidence="1 2">
    <name type="scientific">Leptospira ellinghausenii</name>
    <dbReference type="NCBI Taxonomy" id="1917822"/>
    <lineage>
        <taxon>Bacteria</taxon>
        <taxon>Pseudomonadati</taxon>
        <taxon>Spirochaetota</taxon>
        <taxon>Spirochaetia</taxon>
        <taxon>Leptospirales</taxon>
        <taxon>Leptospiraceae</taxon>
        <taxon>Leptospira</taxon>
    </lineage>
</organism>
<evidence type="ECO:0000313" key="2">
    <source>
        <dbReference type="Proteomes" id="UP000245206"/>
    </source>
</evidence>
<evidence type="ECO:0000313" key="1">
    <source>
        <dbReference type="EMBL" id="GBF41194.1"/>
    </source>
</evidence>
<keyword evidence="2" id="KW-1185">Reference proteome</keyword>
<protein>
    <submittedName>
        <fullName evidence="1">Uncharacterized protein</fullName>
    </submittedName>
</protein>
<dbReference type="EMBL" id="BFAZ01000003">
    <property type="protein sequence ID" value="GBF41194.1"/>
    <property type="molecule type" value="Genomic_DNA"/>
</dbReference>
<sequence length="260" mass="31548">MLKYMEKYKINEKDTKFIHNLFPTPTQRWNELIKLFTFHVEKDFGYYYLASVCARDIADTLQSCYHSYFEAIKEYLIEKKSKLNGENYERAAIHKMRYFLDYAIIALITTQNHLSSGYWHLYFKENQPLEFKYKSPKDISKEINVLDSKSSFYNYIITINKKPEFINLNEFRNTWLHRGIPIINGEYRFKRKKLWEENFHEGQIGLYKQKEGMYMVEYTEQSDNTVKNLIRRSSNLYKFTLENINTFIAEMEKEKSKIYQ</sequence>
<comment type="caution">
    <text evidence="1">The sequence shown here is derived from an EMBL/GenBank/DDBJ whole genome shotgun (WGS) entry which is preliminary data.</text>
</comment>
<name>A0A2P2D988_9LEPT</name>